<evidence type="ECO:0000256" key="1">
    <source>
        <dbReference type="ARBA" id="ARBA00008857"/>
    </source>
</evidence>
<dbReference type="InterPro" id="IPR002104">
    <property type="entry name" value="Integrase_catalytic"/>
</dbReference>
<dbReference type="GO" id="GO:0015074">
    <property type="term" value="P:DNA integration"/>
    <property type="evidence" value="ECO:0007669"/>
    <property type="project" value="InterPro"/>
</dbReference>
<evidence type="ECO:0000256" key="2">
    <source>
        <dbReference type="ARBA" id="ARBA00023125"/>
    </source>
</evidence>
<dbReference type="GO" id="GO:0006310">
    <property type="term" value="P:DNA recombination"/>
    <property type="evidence" value="ECO:0007669"/>
    <property type="project" value="UniProtKB-KW"/>
</dbReference>
<dbReference type="Pfam" id="PF00589">
    <property type="entry name" value="Phage_integrase"/>
    <property type="match status" value="1"/>
</dbReference>
<dbReference type="STRING" id="153721.MYP_3007"/>
<dbReference type="PROSITE" id="PS51898">
    <property type="entry name" value="TYR_RECOMBINASE"/>
    <property type="match status" value="1"/>
</dbReference>
<dbReference type="EMBL" id="BBLT01000006">
    <property type="protein sequence ID" value="GAL85778.1"/>
    <property type="molecule type" value="Genomic_DNA"/>
</dbReference>
<dbReference type="Gene3D" id="1.10.443.10">
    <property type="entry name" value="Intergrase catalytic core"/>
    <property type="match status" value="1"/>
</dbReference>
<comment type="similarity">
    <text evidence="1">Belongs to the 'phage' integrase family.</text>
</comment>
<accession>A0A098LIC0</accession>
<keyword evidence="2" id="KW-0238">DNA-binding</keyword>
<gene>
    <name evidence="5" type="ORF">MYP_3007</name>
</gene>
<dbReference type="Gene3D" id="1.10.150.130">
    <property type="match status" value="1"/>
</dbReference>
<dbReference type="eggNOG" id="COG4974">
    <property type="taxonomic scope" value="Bacteria"/>
</dbReference>
<evidence type="ECO:0000259" key="4">
    <source>
        <dbReference type="PROSITE" id="PS51898"/>
    </source>
</evidence>
<dbReference type="GO" id="GO:0003677">
    <property type="term" value="F:DNA binding"/>
    <property type="evidence" value="ECO:0007669"/>
    <property type="project" value="UniProtKB-KW"/>
</dbReference>
<dbReference type="PANTHER" id="PTHR30349:SF41">
    <property type="entry name" value="INTEGRASE_RECOMBINASE PROTEIN MJ0367-RELATED"/>
    <property type="match status" value="1"/>
</dbReference>
<keyword evidence="3" id="KW-0233">DNA recombination</keyword>
<evidence type="ECO:0000313" key="5">
    <source>
        <dbReference type="EMBL" id="GAL85778.1"/>
    </source>
</evidence>
<dbReference type="CDD" id="cd00397">
    <property type="entry name" value="DNA_BRE_C"/>
    <property type="match status" value="1"/>
</dbReference>
<keyword evidence="6" id="KW-1185">Reference proteome</keyword>
<dbReference type="SUPFAM" id="SSF56349">
    <property type="entry name" value="DNA breaking-rejoining enzymes"/>
    <property type="match status" value="1"/>
</dbReference>
<name>A0A098LIC0_9BACT</name>
<comment type="caution">
    <text evidence="5">The sequence shown here is derived from an EMBL/GenBank/DDBJ whole genome shotgun (WGS) entry which is preliminary data.</text>
</comment>
<evidence type="ECO:0000313" key="6">
    <source>
        <dbReference type="Proteomes" id="UP000030185"/>
    </source>
</evidence>
<proteinExistence type="inferred from homology"/>
<dbReference type="Proteomes" id="UP000030185">
    <property type="component" value="Unassembled WGS sequence"/>
</dbReference>
<evidence type="ECO:0000256" key="3">
    <source>
        <dbReference type="ARBA" id="ARBA00023172"/>
    </source>
</evidence>
<reference evidence="5 6" key="1">
    <citation type="submission" date="2014-09" db="EMBL/GenBank/DDBJ databases">
        <title>Sporocytophaga myxococcoides PG-01 genome sequencing.</title>
        <authorList>
            <person name="Liu L."/>
            <person name="Gao P.J."/>
            <person name="Chen G.J."/>
            <person name="Wang L.S."/>
        </authorList>
    </citation>
    <scope>NUCLEOTIDE SEQUENCE [LARGE SCALE GENOMIC DNA]</scope>
    <source>
        <strain evidence="5 6">PG-01</strain>
    </source>
</reference>
<organism evidence="5 6">
    <name type="scientific">Sporocytophaga myxococcoides</name>
    <dbReference type="NCBI Taxonomy" id="153721"/>
    <lineage>
        <taxon>Bacteria</taxon>
        <taxon>Pseudomonadati</taxon>
        <taxon>Bacteroidota</taxon>
        <taxon>Cytophagia</taxon>
        <taxon>Cytophagales</taxon>
        <taxon>Cytophagaceae</taxon>
        <taxon>Sporocytophaga</taxon>
    </lineage>
</organism>
<dbReference type="InterPro" id="IPR011010">
    <property type="entry name" value="DNA_brk_join_enz"/>
</dbReference>
<dbReference type="PANTHER" id="PTHR30349">
    <property type="entry name" value="PHAGE INTEGRASE-RELATED"/>
    <property type="match status" value="1"/>
</dbReference>
<protein>
    <submittedName>
        <fullName evidence="5">Tyrosine recombinase XerD</fullName>
    </submittedName>
</protein>
<feature type="domain" description="Tyr recombinase" evidence="4">
    <location>
        <begin position="69"/>
        <end position="245"/>
    </location>
</feature>
<dbReference type="AlphaFoldDB" id="A0A098LIC0"/>
<dbReference type="InterPro" id="IPR010998">
    <property type="entry name" value="Integrase_recombinase_N"/>
</dbReference>
<dbReference type="InterPro" id="IPR013762">
    <property type="entry name" value="Integrase-like_cat_sf"/>
</dbReference>
<sequence length="251" mass="29326">MKDRGQEEEEIVYSDLLDYIKTCRKKEHSNSFINQQLTAIRHYYNYLKYIGKVNSSPAAGLFVKGSRKTVPHDLLNEEQLKELYDNFTPEEEAEIQQKAILGLMVWQGLLSNDLAILEPHHLKLREGKIEVPGTGKTDRRILPLEAGQIIDLYEYLTKREQKNKTLFTGTGKESDLQNVQDKLIRKLRKNHAFLINANQIRQSRISLWIKQYDIRQVQYLAGHKYVSSTERYKSTDLEDLQKELEKHHLGS</sequence>
<dbReference type="InterPro" id="IPR050090">
    <property type="entry name" value="Tyrosine_recombinase_XerCD"/>
</dbReference>